<accession>A0A0D2NBS1</accession>
<name>A0A0D2NBS1_HYPSF</name>
<reference evidence="2" key="1">
    <citation type="submission" date="2014-04" db="EMBL/GenBank/DDBJ databases">
        <title>Evolutionary Origins and Diversification of the Mycorrhizal Mutualists.</title>
        <authorList>
            <consortium name="DOE Joint Genome Institute"/>
            <consortium name="Mycorrhizal Genomics Consortium"/>
            <person name="Kohler A."/>
            <person name="Kuo A."/>
            <person name="Nagy L.G."/>
            <person name="Floudas D."/>
            <person name="Copeland A."/>
            <person name="Barry K.W."/>
            <person name="Cichocki N."/>
            <person name="Veneault-Fourrey C."/>
            <person name="LaButti K."/>
            <person name="Lindquist E.A."/>
            <person name="Lipzen A."/>
            <person name="Lundell T."/>
            <person name="Morin E."/>
            <person name="Murat C."/>
            <person name="Riley R."/>
            <person name="Ohm R."/>
            <person name="Sun H."/>
            <person name="Tunlid A."/>
            <person name="Henrissat B."/>
            <person name="Grigoriev I.V."/>
            <person name="Hibbett D.S."/>
            <person name="Martin F."/>
        </authorList>
    </citation>
    <scope>NUCLEOTIDE SEQUENCE [LARGE SCALE GENOMIC DNA]</scope>
    <source>
        <strain evidence="2">FD-334 SS-4</strain>
    </source>
</reference>
<evidence type="ECO:0000313" key="2">
    <source>
        <dbReference type="Proteomes" id="UP000054270"/>
    </source>
</evidence>
<protein>
    <recommendedName>
        <fullName evidence="3">Aflatoxin regulatory protein domain-containing protein</fullName>
    </recommendedName>
</protein>
<proteinExistence type="predicted"/>
<evidence type="ECO:0008006" key="3">
    <source>
        <dbReference type="Google" id="ProtNLM"/>
    </source>
</evidence>
<dbReference type="Proteomes" id="UP000054270">
    <property type="component" value="Unassembled WGS sequence"/>
</dbReference>
<gene>
    <name evidence="1" type="ORF">HYPSUDRAFT_209064</name>
</gene>
<dbReference type="EMBL" id="KN817699">
    <property type="protein sequence ID" value="KJA14011.1"/>
    <property type="molecule type" value="Genomic_DNA"/>
</dbReference>
<keyword evidence="2" id="KW-1185">Reference proteome</keyword>
<evidence type="ECO:0000313" key="1">
    <source>
        <dbReference type="EMBL" id="KJA14011.1"/>
    </source>
</evidence>
<sequence>MDISPEDFFLRALDRFELDGDAMGGTFSSGSTTPFETPFCSPLIFSPQSLAIDLDRLPQAAQMPSTSFEQESPALDMEPDLTSCCILETLPHDHSPHDAPTAAELFYTPQGIGEHAPLDESTLLLLQPTASNILPSNDMTDPTSTDGYRSVKRFELSELIARSLASVDFPITPSAASLILSFGDTALATYYRFVHWQQSAIEDCSPYPPSQELLEKSFNSLIDAKNAIAIRQSLVLTEIGICIEQLTSRLALYNSDSTAMLSVNNDINSIHDESDKQSLPINFYGLEYHRSTSSNYGSSFLQQQRSLRIQMEPFLSSTHHLRTTASGFLTDPSSHFFTLLASGRGWGQGALGVGF</sequence>
<organism evidence="1 2">
    <name type="scientific">Hypholoma sublateritium (strain FD-334 SS-4)</name>
    <dbReference type="NCBI Taxonomy" id="945553"/>
    <lineage>
        <taxon>Eukaryota</taxon>
        <taxon>Fungi</taxon>
        <taxon>Dikarya</taxon>
        <taxon>Basidiomycota</taxon>
        <taxon>Agaricomycotina</taxon>
        <taxon>Agaricomycetes</taxon>
        <taxon>Agaricomycetidae</taxon>
        <taxon>Agaricales</taxon>
        <taxon>Agaricineae</taxon>
        <taxon>Strophariaceae</taxon>
        <taxon>Hypholoma</taxon>
    </lineage>
</organism>
<dbReference type="AlphaFoldDB" id="A0A0D2NBS1"/>